<evidence type="ECO:0000313" key="2">
    <source>
        <dbReference type="Proteomes" id="UP000429838"/>
    </source>
</evidence>
<name>A0A5M5XGS9_BACFG</name>
<dbReference type="EMBL" id="VWAQ01000002">
    <property type="protein sequence ID" value="KAA5209870.1"/>
    <property type="molecule type" value="Genomic_DNA"/>
</dbReference>
<reference evidence="1 2" key="1">
    <citation type="journal article" date="2019" name="Nat. Med.">
        <title>A library of human gut bacterial isolates paired with longitudinal multiomics data enables mechanistic microbiome research.</title>
        <authorList>
            <person name="Poyet M."/>
            <person name="Groussin M."/>
            <person name="Gibbons S.M."/>
            <person name="Avila-Pacheco J."/>
            <person name="Jiang X."/>
            <person name="Kearney S.M."/>
            <person name="Perrotta A.R."/>
            <person name="Berdy B."/>
            <person name="Zhao S."/>
            <person name="Lieberman T.D."/>
            <person name="Swanson P.K."/>
            <person name="Smith M."/>
            <person name="Roesemann S."/>
            <person name="Alexander J.E."/>
            <person name="Rich S.A."/>
            <person name="Livny J."/>
            <person name="Vlamakis H."/>
            <person name="Clish C."/>
            <person name="Bullock K."/>
            <person name="Deik A."/>
            <person name="Scott J."/>
            <person name="Pierce K.A."/>
            <person name="Xavier R.J."/>
            <person name="Alm E.J."/>
        </authorList>
    </citation>
    <scope>NUCLEOTIDE SEQUENCE [LARGE SCALE GENOMIC DNA]</scope>
    <source>
        <strain evidence="1 2">BIOML-A1</strain>
    </source>
</reference>
<sequence length="77" mass="8512">MLFPQPATLFPDGDADGKLFVKTISDILLGVEKSGGTFLKNSRHFFCLQASPVSLPPACGFSSFRMRVKVRFQCKTK</sequence>
<accession>A0A5M5XGS9</accession>
<dbReference type="AlphaFoldDB" id="A0A5M5XGS9"/>
<gene>
    <name evidence="1" type="ORF">F2Z25_02605</name>
</gene>
<organism evidence="1 2">
    <name type="scientific">Bacteroides fragilis</name>
    <dbReference type="NCBI Taxonomy" id="817"/>
    <lineage>
        <taxon>Bacteria</taxon>
        <taxon>Pseudomonadati</taxon>
        <taxon>Bacteroidota</taxon>
        <taxon>Bacteroidia</taxon>
        <taxon>Bacteroidales</taxon>
        <taxon>Bacteroidaceae</taxon>
        <taxon>Bacteroides</taxon>
    </lineage>
</organism>
<comment type="caution">
    <text evidence="1">The sequence shown here is derived from an EMBL/GenBank/DDBJ whole genome shotgun (WGS) entry which is preliminary data.</text>
</comment>
<evidence type="ECO:0000313" key="1">
    <source>
        <dbReference type="EMBL" id="KAA5209870.1"/>
    </source>
</evidence>
<dbReference type="Proteomes" id="UP000429838">
    <property type="component" value="Unassembled WGS sequence"/>
</dbReference>
<proteinExistence type="predicted"/>
<protein>
    <submittedName>
        <fullName evidence="1">Uncharacterized protein</fullName>
    </submittedName>
</protein>